<protein>
    <submittedName>
        <fullName evidence="2">Uncharacterized protein</fullName>
    </submittedName>
</protein>
<organism evidence="2 3">
    <name type="scientific">Bacillus oleivorans</name>
    <dbReference type="NCBI Taxonomy" id="1448271"/>
    <lineage>
        <taxon>Bacteria</taxon>
        <taxon>Bacillati</taxon>
        <taxon>Bacillota</taxon>
        <taxon>Bacilli</taxon>
        <taxon>Bacillales</taxon>
        <taxon>Bacillaceae</taxon>
        <taxon>Bacillus</taxon>
    </lineage>
</organism>
<feature type="transmembrane region" description="Helical" evidence="1">
    <location>
        <begin position="61"/>
        <end position="82"/>
    </location>
</feature>
<keyword evidence="1" id="KW-0472">Membrane</keyword>
<reference evidence="2 3" key="1">
    <citation type="submission" date="2017-08" db="EMBL/GenBank/DDBJ databases">
        <authorList>
            <person name="de Groot N.N."/>
        </authorList>
    </citation>
    <scope>NUCLEOTIDE SEQUENCE [LARGE SCALE GENOMIC DNA]</scope>
    <source>
        <strain evidence="2 3">JC228</strain>
    </source>
</reference>
<accession>A0A285D7Z9</accession>
<gene>
    <name evidence="2" type="ORF">SAMN05877753_11251</name>
</gene>
<evidence type="ECO:0000313" key="3">
    <source>
        <dbReference type="Proteomes" id="UP000219546"/>
    </source>
</evidence>
<proteinExistence type="predicted"/>
<feature type="transmembrane region" description="Helical" evidence="1">
    <location>
        <begin position="7"/>
        <end position="25"/>
    </location>
</feature>
<keyword evidence="3" id="KW-1185">Reference proteome</keyword>
<name>A0A285D7Z9_9BACI</name>
<dbReference type="EMBL" id="OAOP01000012">
    <property type="protein sequence ID" value="SNX75408.1"/>
    <property type="molecule type" value="Genomic_DNA"/>
</dbReference>
<dbReference type="AlphaFoldDB" id="A0A285D7Z9"/>
<evidence type="ECO:0000313" key="2">
    <source>
        <dbReference type="EMBL" id="SNX75408.1"/>
    </source>
</evidence>
<dbReference type="Proteomes" id="UP000219546">
    <property type="component" value="Unassembled WGS sequence"/>
</dbReference>
<feature type="transmembrane region" description="Helical" evidence="1">
    <location>
        <begin position="88"/>
        <end position="109"/>
    </location>
</feature>
<keyword evidence="1" id="KW-0812">Transmembrane</keyword>
<evidence type="ECO:0000256" key="1">
    <source>
        <dbReference type="SAM" id="Phobius"/>
    </source>
</evidence>
<sequence>MSFKRGFLFFTSFSFIVYLLFYLIYDVRLDMMLLTWIHFIPGFAFNGFLEMFSPDFPELFFIIPIVLTDGLIGGLFTMILRIRFLQNINIWIFLIITFLLYQLCVHAIIPPVRIY</sequence>
<keyword evidence="1" id="KW-1133">Transmembrane helix</keyword>